<dbReference type="SMART" id="SM00033">
    <property type="entry name" value="CH"/>
    <property type="match status" value="1"/>
</dbReference>
<dbReference type="GO" id="GO:0030155">
    <property type="term" value="P:regulation of cell adhesion"/>
    <property type="evidence" value="ECO:0007669"/>
    <property type="project" value="InterPro"/>
</dbReference>
<evidence type="ECO:0000259" key="2">
    <source>
        <dbReference type="PROSITE" id="PS50021"/>
    </source>
</evidence>
<proteinExistence type="predicted"/>
<dbReference type="EMBL" id="CASHTH010003272">
    <property type="protein sequence ID" value="CAI8042533.1"/>
    <property type="molecule type" value="Genomic_DNA"/>
</dbReference>
<evidence type="ECO:0000256" key="1">
    <source>
        <dbReference type="SAM" id="MobiDB-lite"/>
    </source>
</evidence>
<dbReference type="InterPro" id="IPR001715">
    <property type="entry name" value="CH_dom"/>
</dbReference>
<feature type="region of interest" description="Disordered" evidence="1">
    <location>
        <begin position="1"/>
        <end position="48"/>
    </location>
</feature>
<dbReference type="Pfam" id="PF00307">
    <property type="entry name" value="CH"/>
    <property type="match status" value="1"/>
</dbReference>
<name>A0AA35X251_GEOBA</name>
<reference evidence="3" key="1">
    <citation type="submission" date="2023-03" db="EMBL/GenBank/DDBJ databases">
        <authorList>
            <person name="Steffen K."/>
            <person name="Cardenas P."/>
        </authorList>
    </citation>
    <scope>NUCLEOTIDE SEQUENCE</scope>
</reference>
<gene>
    <name evidence="3" type="ORF">GBAR_LOCUS23600</name>
</gene>
<dbReference type="Gene3D" id="1.10.418.10">
    <property type="entry name" value="Calponin-like domain"/>
    <property type="match status" value="1"/>
</dbReference>
<organism evidence="3 4">
    <name type="scientific">Geodia barretti</name>
    <name type="common">Barrett's horny sponge</name>
    <dbReference type="NCBI Taxonomy" id="519541"/>
    <lineage>
        <taxon>Eukaryota</taxon>
        <taxon>Metazoa</taxon>
        <taxon>Porifera</taxon>
        <taxon>Demospongiae</taxon>
        <taxon>Heteroscleromorpha</taxon>
        <taxon>Tetractinellida</taxon>
        <taxon>Astrophorina</taxon>
        <taxon>Geodiidae</taxon>
        <taxon>Geodia</taxon>
    </lineage>
</organism>
<feature type="compositionally biased region" description="Low complexity" evidence="1">
    <location>
        <begin position="12"/>
        <end position="27"/>
    </location>
</feature>
<dbReference type="GO" id="GO:0023051">
    <property type="term" value="P:regulation of signaling"/>
    <property type="evidence" value="ECO:0007669"/>
    <property type="project" value="InterPro"/>
</dbReference>
<sequence length="142" mass="15650">MASPSPFTPKHSSPFPGLSSPLSSSSPSPTPRSPHPLGPRGSSSHDSELTLARKWIEECTGRVEKNKSFKEYLQDGTLLCELVQNVRPDLIRKIKRVRSPFAWRENLSFFLEACKSLGLKGSQLFSPEDLIASGARTPTIKT</sequence>
<evidence type="ECO:0000313" key="3">
    <source>
        <dbReference type="EMBL" id="CAI8042533.1"/>
    </source>
</evidence>
<feature type="compositionally biased region" description="Pro residues" evidence="1">
    <location>
        <begin position="28"/>
        <end position="37"/>
    </location>
</feature>
<dbReference type="SUPFAM" id="SSF47576">
    <property type="entry name" value="Calponin-homology domain, CH-domain"/>
    <property type="match status" value="1"/>
</dbReference>
<dbReference type="AlphaFoldDB" id="A0AA35X251"/>
<protein>
    <submittedName>
        <fullName evidence="3">LIM and calponin homology domains-containing protein 1</fullName>
    </submittedName>
</protein>
<evidence type="ECO:0000313" key="4">
    <source>
        <dbReference type="Proteomes" id="UP001174909"/>
    </source>
</evidence>
<feature type="domain" description="Calponin-homology (CH)" evidence="2">
    <location>
        <begin position="46"/>
        <end position="142"/>
    </location>
</feature>
<dbReference type="Proteomes" id="UP001174909">
    <property type="component" value="Unassembled WGS sequence"/>
</dbReference>
<keyword evidence="4" id="KW-1185">Reference proteome</keyword>
<dbReference type="PROSITE" id="PS50021">
    <property type="entry name" value="CH"/>
    <property type="match status" value="1"/>
</dbReference>
<dbReference type="PANTHER" id="PTHR46767">
    <property type="entry name" value="LIM DOMAIN ONLY PROTEIN 7"/>
    <property type="match status" value="1"/>
</dbReference>
<dbReference type="InterPro" id="IPR029978">
    <property type="entry name" value="LMO-7"/>
</dbReference>
<comment type="caution">
    <text evidence="3">The sequence shown here is derived from an EMBL/GenBank/DDBJ whole genome shotgun (WGS) entry which is preliminary data.</text>
</comment>
<dbReference type="PANTHER" id="PTHR46767:SF1">
    <property type="entry name" value="LIM DOMAIN ONLY PROTEIN 7"/>
    <property type="match status" value="1"/>
</dbReference>
<dbReference type="InterPro" id="IPR036872">
    <property type="entry name" value="CH_dom_sf"/>
</dbReference>
<accession>A0AA35X251</accession>